<proteinExistence type="inferred from homology"/>
<feature type="signal peptide" evidence="4">
    <location>
        <begin position="1"/>
        <end position="15"/>
    </location>
</feature>
<evidence type="ECO:0000313" key="6">
    <source>
        <dbReference type="Proteomes" id="UP000594454"/>
    </source>
</evidence>
<evidence type="ECO:0000256" key="4">
    <source>
        <dbReference type="SAM" id="SignalP"/>
    </source>
</evidence>
<dbReference type="EMBL" id="LR899011">
    <property type="protein sequence ID" value="CAD7086085.1"/>
    <property type="molecule type" value="Genomic_DNA"/>
</dbReference>
<dbReference type="Pfam" id="PF06585">
    <property type="entry name" value="JHBP"/>
    <property type="match status" value="1"/>
</dbReference>
<dbReference type="InterPro" id="IPR038606">
    <property type="entry name" value="To_sf"/>
</dbReference>
<accession>A0A7R8YXT1</accession>
<dbReference type="Gene3D" id="3.15.10.30">
    <property type="entry name" value="Haemolymph juvenile hormone binding protein"/>
    <property type="match status" value="1"/>
</dbReference>
<feature type="chain" id="PRO_5031293714" description="Hemolymph juvenile hormone binding protein" evidence="4">
    <location>
        <begin position="16"/>
        <end position="259"/>
    </location>
</feature>
<keyword evidence="1 4" id="KW-0732">Signal</keyword>
<protein>
    <recommendedName>
        <fullName evidence="7">Hemolymph juvenile hormone binding protein</fullName>
    </recommendedName>
</protein>
<dbReference type="PANTHER" id="PTHR11008">
    <property type="entry name" value="PROTEIN TAKEOUT-LIKE PROTEIN"/>
    <property type="match status" value="1"/>
</dbReference>
<evidence type="ECO:0000313" key="5">
    <source>
        <dbReference type="EMBL" id="CAD7086085.1"/>
    </source>
</evidence>
<dbReference type="PANTHER" id="PTHR11008:SF18">
    <property type="entry name" value="BCDNA.GH05536-RELATED"/>
    <property type="match status" value="1"/>
</dbReference>
<organism evidence="5 6">
    <name type="scientific">Hermetia illucens</name>
    <name type="common">Black soldier fly</name>
    <dbReference type="NCBI Taxonomy" id="343691"/>
    <lineage>
        <taxon>Eukaryota</taxon>
        <taxon>Metazoa</taxon>
        <taxon>Ecdysozoa</taxon>
        <taxon>Arthropoda</taxon>
        <taxon>Hexapoda</taxon>
        <taxon>Insecta</taxon>
        <taxon>Pterygota</taxon>
        <taxon>Neoptera</taxon>
        <taxon>Endopterygota</taxon>
        <taxon>Diptera</taxon>
        <taxon>Brachycera</taxon>
        <taxon>Stratiomyomorpha</taxon>
        <taxon>Stratiomyidae</taxon>
        <taxon>Hermetiinae</taxon>
        <taxon>Hermetia</taxon>
    </lineage>
</organism>
<dbReference type="AlphaFoldDB" id="A0A7R8YXT1"/>
<evidence type="ECO:0000256" key="2">
    <source>
        <dbReference type="ARBA" id="ARBA00023108"/>
    </source>
</evidence>
<name>A0A7R8YXT1_HERIL</name>
<comment type="similarity">
    <text evidence="3">Belongs to the TO family.</text>
</comment>
<evidence type="ECO:0008006" key="7">
    <source>
        <dbReference type="Google" id="ProtNLM"/>
    </source>
</evidence>
<dbReference type="InParanoid" id="A0A7R8YXT1"/>
<keyword evidence="6" id="KW-1185">Reference proteome</keyword>
<dbReference type="Proteomes" id="UP000594454">
    <property type="component" value="Chromosome 3"/>
</dbReference>
<dbReference type="SMART" id="SM00700">
    <property type="entry name" value="JHBP"/>
    <property type="match status" value="1"/>
</dbReference>
<reference evidence="5 6" key="1">
    <citation type="submission" date="2020-11" db="EMBL/GenBank/DDBJ databases">
        <authorList>
            <person name="Wallbank WR R."/>
            <person name="Pardo Diaz C."/>
            <person name="Kozak K."/>
            <person name="Martin S."/>
            <person name="Jiggins C."/>
            <person name="Moest M."/>
            <person name="Warren A I."/>
            <person name="Generalovic N T."/>
            <person name="Byers J.R.P. K."/>
            <person name="Montejo-Kovacevich G."/>
            <person name="Yen C E."/>
        </authorList>
    </citation>
    <scope>NUCLEOTIDE SEQUENCE [LARGE SCALE GENOMIC DNA]</scope>
</reference>
<sequence length="259" mass="29747">MKVFAVVLLFAFAYGATIPEDQPEDVEEFQLPDFVKTCYEDDPKLGECVKEAVSDMMPRLNNGLKALNIPPLDPFTIERTSLEYGNGALQGAIKMKNLKTFGMSQAVFRDVRMKIEDGKVETEIDIHFPKIFMEGAYKADIKFNELKLHPKGHFNVTMTNINTTHHWEGHLVPKNGHQYLQIDTFDMIPEVGDMKIYVGGIFPDPAMNKIAVNFLNQYWPAFYKMLLPETRSHWQPLMTNSINEFLGRVPFDLLVKKRE</sequence>
<dbReference type="GO" id="GO:0007623">
    <property type="term" value="P:circadian rhythm"/>
    <property type="evidence" value="ECO:0007669"/>
    <property type="project" value="UniProtKB-ARBA"/>
</dbReference>
<evidence type="ECO:0000256" key="1">
    <source>
        <dbReference type="ARBA" id="ARBA00022729"/>
    </source>
</evidence>
<dbReference type="FunCoup" id="A0A7R8YXT1">
    <property type="interactions" value="58"/>
</dbReference>
<dbReference type="FunFam" id="3.15.10.30:FF:000001">
    <property type="entry name" value="Takeout-like protein 1"/>
    <property type="match status" value="1"/>
</dbReference>
<dbReference type="GO" id="GO:0005615">
    <property type="term" value="C:extracellular space"/>
    <property type="evidence" value="ECO:0007669"/>
    <property type="project" value="TreeGrafter"/>
</dbReference>
<dbReference type="InterPro" id="IPR010562">
    <property type="entry name" value="Haemolymph_juvenile_hormone-bd"/>
</dbReference>
<dbReference type="OrthoDB" id="8196554at2759"/>
<keyword evidence="2" id="KW-0090">Biological rhythms</keyword>
<gene>
    <name evidence="5" type="ORF">HERILL_LOCUS8883</name>
</gene>
<evidence type="ECO:0000256" key="3">
    <source>
        <dbReference type="ARBA" id="ARBA00060902"/>
    </source>
</evidence>